<name>A1R2E6_PAEAT</name>
<evidence type="ECO:0000313" key="1">
    <source>
        <dbReference type="EMBL" id="ABM10161.1"/>
    </source>
</evidence>
<dbReference type="RefSeq" id="WP_011773356.1">
    <property type="nucleotide sequence ID" value="NC_008711.1"/>
</dbReference>
<evidence type="ECO:0000313" key="2">
    <source>
        <dbReference type="Proteomes" id="UP000000637"/>
    </source>
</evidence>
<organism evidence="1 2">
    <name type="scientific">Paenarthrobacter aurescens (strain TC1)</name>
    <dbReference type="NCBI Taxonomy" id="290340"/>
    <lineage>
        <taxon>Bacteria</taxon>
        <taxon>Bacillati</taxon>
        <taxon>Actinomycetota</taxon>
        <taxon>Actinomycetes</taxon>
        <taxon>Micrococcales</taxon>
        <taxon>Micrococcaceae</taxon>
        <taxon>Paenarthrobacter</taxon>
    </lineage>
</organism>
<accession>A1R2E6</accession>
<dbReference type="HOGENOM" id="CLU_065104_1_0_11"/>
<dbReference type="KEGG" id="aau:AAur_0602"/>
<dbReference type="PANTHER" id="PTHR43796">
    <property type="entry name" value="CARBOXYNORSPERMIDINE SYNTHASE"/>
    <property type="match status" value="1"/>
</dbReference>
<dbReference type="PANTHER" id="PTHR43796:SF2">
    <property type="entry name" value="CARBOXYNORSPERMIDINE SYNTHASE"/>
    <property type="match status" value="1"/>
</dbReference>
<proteinExistence type="predicted"/>
<sequence>MTDFLELDTTGPVLIVGGYGTVGTALTRLAAAEWPLLLTGRNPERGSHLISSNVPGEQQKVTVQKWDLNQTEPFAAKIRAVISTVNDPHDRVLRAAVSAGIPYVDVTRWTSRVTRALTLATLLQPTAPVLLSSGWMGGVTNIVAAALAHDAGGGDQIDVAIRYDINDKAGVDSVDFMDRLGLDFEVRKGGQAAVVRPLTDARWVDIAGHRTKVARLDTPEQFTLPLTLGAGSVSTRIGFSSNASTTALLAARAVGLFRWGSGARWAPLRRSFLYSPGSGGTAHIRIDVKGPAGTRTAVISDPQGQAHLTALGGLLGLRSVLAEGAGPGVTFPESAPDPASRLAELESHGVTILRS</sequence>
<protein>
    <submittedName>
        <fullName evidence="1">Saccharopine dehydrogenase</fullName>
    </submittedName>
</protein>
<dbReference type="Gene3D" id="3.40.50.720">
    <property type="entry name" value="NAD(P)-binding Rossmann-like Domain"/>
    <property type="match status" value="1"/>
</dbReference>
<dbReference type="STRING" id="290340.AAur_0602"/>
<dbReference type="eggNOG" id="COG1748">
    <property type="taxonomic scope" value="Bacteria"/>
</dbReference>
<dbReference type="InterPro" id="IPR036291">
    <property type="entry name" value="NAD(P)-bd_dom_sf"/>
</dbReference>
<dbReference type="Proteomes" id="UP000000637">
    <property type="component" value="Chromosome"/>
</dbReference>
<gene>
    <name evidence="1" type="ordered locus">AAur_0602</name>
</gene>
<dbReference type="SUPFAM" id="SSF51735">
    <property type="entry name" value="NAD(P)-binding Rossmann-fold domains"/>
    <property type="match status" value="1"/>
</dbReference>
<dbReference type="OrthoDB" id="3518805at2"/>
<reference evidence="1 2" key="1">
    <citation type="journal article" date="2006" name="PLoS Genet.">
        <title>Secrets of soil survival revealed by the genome sequence of Arthrobacter aurescens TC1.</title>
        <authorList>
            <person name="Mongodin E.F."/>
            <person name="Shapir N."/>
            <person name="Daugherty S.C."/>
            <person name="DeBoy R.T."/>
            <person name="Emerson J.B."/>
            <person name="Shvartzbeyn A."/>
            <person name="Radune D."/>
            <person name="Vamathevan J."/>
            <person name="Riggs F."/>
            <person name="Grinberg V."/>
            <person name="Khouri H."/>
            <person name="Wackett L.P."/>
            <person name="Nelson K.E."/>
            <person name="Sadowsky M.J."/>
        </authorList>
    </citation>
    <scope>NUCLEOTIDE SEQUENCE [LARGE SCALE GENOMIC DNA]</scope>
    <source>
        <strain evidence="1 2">TC1</strain>
    </source>
</reference>
<dbReference type="AlphaFoldDB" id="A1R2E6"/>
<keyword evidence="2" id="KW-1185">Reference proteome</keyword>
<dbReference type="EMBL" id="CP000474">
    <property type="protein sequence ID" value="ABM10161.1"/>
    <property type="molecule type" value="Genomic_DNA"/>
</dbReference>